<feature type="transmembrane region" description="Helical" evidence="5">
    <location>
        <begin position="290"/>
        <end position="311"/>
    </location>
</feature>
<protein>
    <submittedName>
        <fullName evidence="7">MFS general substrate transporter</fullName>
    </submittedName>
</protein>
<sequence length="441" mass="47360">MISNGTTFAGGFEIGRELGVRDVRLSNWVAASYPLTQGTFVLVSGRLGSVYGHKKMLLVGGAWFSLWSFLNIACRSFLSFNIARGFTGMGGALILPNAVAMIGITFPPGRSRNFCMGIFGAAAPIGGYLGAVLPVDAHGKIDWIGAALGTARLIMFNFTWNQAPAAGWKSPYQIGILIGSVLTLAAFAVWELYCPEPIMPLSVWKAPSFLPLMLSVLKTFMSFGKIFWYMLAWIQLIRNYSVLHCAAVWVSSPRVGGMVGGWDLSQNTKPNKTTPFLTFGVFAARLASHLIPLIPVQYILAIGLLSVASYWAQVFPATILMSFCPDLVFTAAQIVASNAVSRAQQGVASSLVGVLLLYGNSVGLGFAGMVEMQVGKGGEGVGERLRGYRSALWFGCAIALVALVLDPVSVRMEKDEREGWVDEGDCEEEDRAVASGVELLA</sequence>
<keyword evidence="2 5" id="KW-0812">Transmembrane</keyword>
<dbReference type="PROSITE" id="PS50850">
    <property type="entry name" value="MFS"/>
    <property type="match status" value="1"/>
</dbReference>
<keyword evidence="3 5" id="KW-1133">Transmembrane helix</keyword>
<dbReference type="GO" id="GO:0022857">
    <property type="term" value="F:transmembrane transporter activity"/>
    <property type="evidence" value="ECO:0007669"/>
    <property type="project" value="InterPro"/>
</dbReference>
<feature type="transmembrane region" description="Helical" evidence="5">
    <location>
        <begin position="141"/>
        <end position="160"/>
    </location>
</feature>
<reference evidence="7" key="1">
    <citation type="journal article" date="2020" name="Stud. Mycol.">
        <title>101 Dothideomycetes genomes: a test case for predicting lifestyles and emergence of pathogens.</title>
        <authorList>
            <person name="Haridas S."/>
            <person name="Albert R."/>
            <person name="Binder M."/>
            <person name="Bloem J."/>
            <person name="Labutti K."/>
            <person name="Salamov A."/>
            <person name="Andreopoulos B."/>
            <person name="Baker S."/>
            <person name="Barry K."/>
            <person name="Bills G."/>
            <person name="Bluhm B."/>
            <person name="Cannon C."/>
            <person name="Castanera R."/>
            <person name="Culley D."/>
            <person name="Daum C."/>
            <person name="Ezra D."/>
            <person name="Gonzalez J."/>
            <person name="Henrissat B."/>
            <person name="Kuo A."/>
            <person name="Liang C."/>
            <person name="Lipzen A."/>
            <person name="Lutzoni F."/>
            <person name="Magnuson J."/>
            <person name="Mondo S."/>
            <person name="Nolan M."/>
            <person name="Ohm R."/>
            <person name="Pangilinan J."/>
            <person name="Park H.-J."/>
            <person name="Ramirez L."/>
            <person name="Alfaro M."/>
            <person name="Sun H."/>
            <person name="Tritt A."/>
            <person name="Yoshinaga Y."/>
            <person name="Zwiers L.-H."/>
            <person name="Turgeon B."/>
            <person name="Goodwin S."/>
            <person name="Spatafora J."/>
            <person name="Crous P."/>
            <person name="Grigoriev I."/>
        </authorList>
    </citation>
    <scope>NUCLEOTIDE SEQUENCE</scope>
    <source>
        <strain evidence="7">CBS 269.34</strain>
    </source>
</reference>
<dbReference type="InterPro" id="IPR020846">
    <property type="entry name" value="MFS_dom"/>
</dbReference>
<feature type="transmembrane region" description="Helical" evidence="5">
    <location>
        <begin position="172"/>
        <end position="190"/>
    </location>
</feature>
<evidence type="ECO:0000256" key="1">
    <source>
        <dbReference type="ARBA" id="ARBA00004141"/>
    </source>
</evidence>
<keyword evidence="4 5" id="KW-0472">Membrane</keyword>
<dbReference type="PANTHER" id="PTHR42718">
    <property type="entry name" value="MAJOR FACILITATOR SUPERFAMILY MULTIDRUG TRANSPORTER MFSC"/>
    <property type="match status" value="1"/>
</dbReference>
<comment type="subcellular location">
    <subcellularLocation>
        <location evidence="1">Membrane</location>
        <topology evidence="1">Multi-pass membrane protein</topology>
    </subcellularLocation>
</comment>
<feature type="transmembrane region" description="Helical" evidence="5">
    <location>
        <begin position="317"/>
        <end position="336"/>
    </location>
</feature>
<dbReference type="Gene3D" id="1.20.1250.20">
    <property type="entry name" value="MFS general substrate transporter like domains"/>
    <property type="match status" value="1"/>
</dbReference>
<dbReference type="AlphaFoldDB" id="A0A6A6QSI3"/>
<dbReference type="GO" id="GO:0016020">
    <property type="term" value="C:membrane"/>
    <property type="evidence" value="ECO:0007669"/>
    <property type="project" value="UniProtKB-SubCell"/>
</dbReference>
<feature type="transmembrane region" description="Helical" evidence="5">
    <location>
        <begin position="210"/>
        <end position="231"/>
    </location>
</feature>
<dbReference type="InterPro" id="IPR011701">
    <property type="entry name" value="MFS"/>
</dbReference>
<dbReference type="Proteomes" id="UP000799750">
    <property type="component" value="Unassembled WGS sequence"/>
</dbReference>
<evidence type="ECO:0000313" key="7">
    <source>
        <dbReference type="EMBL" id="KAF2494950.1"/>
    </source>
</evidence>
<evidence type="ECO:0000256" key="5">
    <source>
        <dbReference type="SAM" id="Phobius"/>
    </source>
</evidence>
<feature type="domain" description="Major facilitator superfamily (MFS) profile" evidence="6">
    <location>
        <begin position="1"/>
        <end position="441"/>
    </location>
</feature>
<evidence type="ECO:0000256" key="4">
    <source>
        <dbReference type="ARBA" id="ARBA00023136"/>
    </source>
</evidence>
<feature type="transmembrane region" description="Helical" evidence="5">
    <location>
        <begin position="86"/>
        <end position="107"/>
    </location>
</feature>
<dbReference type="Pfam" id="PF07690">
    <property type="entry name" value="MFS_1"/>
    <property type="match status" value="1"/>
</dbReference>
<evidence type="ECO:0000256" key="2">
    <source>
        <dbReference type="ARBA" id="ARBA00022692"/>
    </source>
</evidence>
<name>A0A6A6QSI3_9PEZI</name>
<feature type="transmembrane region" description="Helical" evidence="5">
    <location>
        <begin position="56"/>
        <end position="80"/>
    </location>
</feature>
<evidence type="ECO:0000313" key="8">
    <source>
        <dbReference type="Proteomes" id="UP000799750"/>
    </source>
</evidence>
<evidence type="ECO:0000256" key="3">
    <source>
        <dbReference type="ARBA" id="ARBA00022989"/>
    </source>
</evidence>
<dbReference type="PANTHER" id="PTHR42718:SF41">
    <property type="entry name" value="MFS TRANSPORTER OF UNKOWN SPECIFICITY (AFU_ORTHOLOGUE AFUA_5G09940)-RELATED"/>
    <property type="match status" value="1"/>
</dbReference>
<feature type="transmembrane region" description="Helical" evidence="5">
    <location>
        <begin position="390"/>
        <end position="408"/>
    </location>
</feature>
<dbReference type="InterPro" id="IPR036259">
    <property type="entry name" value="MFS_trans_sf"/>
</dbReference>
<keyword evidence="8" id="KW-1185">Reference proteome</keyword>
<feature type="transmembrane region" description="Helical" evidence="5">
    <location>
        <begin position="114"/>
        <end position="135"/>
    </location>
</feature>
<proteinExistence type="predicted"/>
<dbReference type="OrthoDB" id="440755at2759"/>
<dbReference type="SUPFAM" id="SSF103473">
    <property type="entry name" value="MFS general substrate transporter"/>
    <property type="match status" value="1"/>
</dbReference>
<accession>A0A6A6QSI3</accession>
<organism evidence="7 8">
    <name type="scientific">Lophium mytilinum</name>
    <dbReference type="NCBI Taxonomy" id="390894"/>
    <lineage>
        <taxon>Eukaryota</taxon>
        <taxon>Fungi</taxon>
        <taxon>Dikarya</taxon>
        <taxon>Ascomycota</taxon>
        <taxon>Pezizomycotina</taxon>
        <taxon>Dothideomycetes</taxon>
        <taxon>Pleosporomycetidae</taxon>
        <taxon>Mytilinidiales</taxon>
        <taxon>Mytilinidiaceae</taxon>
        <taxon>Lophium</taxon>
    </lineage>
</organism>
<dbReference type="EMBL" id="MU004190">
    <property type="protein sequence ID" value="KAF2494950.1"/>
    <property type="molecule type" value="Genomic_DNA"/>
</dbReference>
<evidence type="ECO:0000259" key="6">
    <source>
        <dbReference type="PROSITE" id="PS50850"/>
    </source>
</evidence>
<gene>
    <name evidence="7" type="ORF">BU16DRAFT_550686</name>
</gene>
<feature type="transmembrane region" description="Helical" evidence="5">
    <location>
        <begin position="348"/>
        <end position="370"/>
    </location>
</feature>